<evidence type="ECO:0008006" key="5">
    <source>
        <dbReference type="Google" id="ProtNLM"/>
    </source>
</evidence>
<dbReference type="SUPFAM" id="SSF48452">
    <property type="entry name" value="TPR-like"/>
    <property type="match status" value="1"/>
</dbReference>
<dbReference type="Proteomes" id="UP000825258">
    <property type="component" value="Chromosome"/>
</dbReference>
<feature type="chain" id="PRO_5047399735" description="Tetratricopeptide repeat-containing protein" evidence="2">
    <location>
        <begin position="19"/>
        <end position="368"/>
    </location>
</feature>
<dbReference type="Gene3D" id="1.25.40.10">
    <property type="entry name" value="Tetratricopeptide repeat domain"/>
    <property type="match status" value="1"/>
</dbReference>
<dbReference type="SMART" id="SM00028">
    <property type="entry name" value="TPR"/>
    <property type="match status" value="1"/>
</dbReference>
<accession>A0ABM7S8S7</accession>
<evidence type="ECO:0000313" key="4">
    <source>
        <dbReference type="Proteomes" id="UP000825258"/>
    </source>
</evidence>
<evidence type="ECO:0000313" key="3">
    <source>
        <dbReference type="EMBL" id="BCY29181.1"/>
    </source>
</evidence>
<sequence>MKKILLVLALAISTLTFAQKDELKTLKKIYSKNTISEKDLIEYKAASDALSSIAKEESDVVYAKFYKTMYPTVVLASKGDKATIQDQLQMYNPEFVIEYGNVIRETKDFEIKSGKKIYYDDLIQEEQMFKASLQSFANNAYNASKFKEASSLFYMLYLFDKENEGQQLDNASVSAVQAQDYKLAEKMYDEYKNSDYLNKGIIYYAKNKANDNEETFPNRDARVKAIAMGTHEKPRDEKVSLKKPEVYKMLALVSSHNGNMNKAKKNIEEALALNPNDADLKKEAFRIYFNEGYDMLKDDQKLVDEINANRDNKAKFDELMAERKEIFKKALPNFEKAYSINSADENTKALLKMSYEMLGMNDKASTIK</sequence>
<dbReference type="InterPro" id="IPR019734">
    <property type="entry name" value="TPR_rpt"/>
</dbReference>
<evidence type="ECO:0000256" key="1">
    <source>
        <dbReference type="PROSITE-ProRule" id="PRU00339"/>
    </source>
</evidence>
<proteinExistence type="predicted"/>
<feature type="signal peptide" evidence="2">
    <location>
        <begin position="1"/>
        <end position="18"/>
    </location>
</feature>
<feature type="repeat" description="TPR" evidence="1">
    <location>
        <begin position="244"/>
        <end position="277"/>
    </location>
</feature>
<dbReference type="PROSITE" id="PS50005">
    <property type="entry name" value="TPR"/>
    <property type="match status" value="1"/>
</dbReference>
<name>A0ABM7S8S7_9FLAO</name>
<evidence type="ECO:0000256" key="2">
    <source>
        <dbReference type="SAM" id="SignalP"/>
    </source>
</evidence>
<keyword evidence="1" id="KW-0802">TPR repeat</keyword>
<protein>
    <recommendedName>
        <fullName evidence="5">Tetratricopeptide repeat-containing protein</fullName>
    </recommendedName>
</protein>
<dbReference type="EMBL" id="AP024749">
    <property type="protein sequence ID" value="BCY29181.1"/>
    <property type="molecule type" value="Genomic_DNA"/>
</dbReference>
<keyword evidence="4" id="KW-1185">Reference proteome</keyword>
<keyword evidence="2" id="KW-0732">Signal</keyword>
<reference evidence="3 4" key="1">
    <citation type="submission" date="2021-06" db="EMBL/GenBank/DDBJ databases">
        <title>Whole genome sequences of Flavobacterium sp. KK2020170 and assembly.</title>
        <authorList>
            <person name="Kitahara K."/>
            <person name="Miyoshi S."/>
            <person name="Uesaka K."/>
        </authorList>
    </citation>
    <scope>NUCLEOTIDE SEQUENCE [LARGE SCALE GENOMIC DNA]</scope>
    <source>
        <strain evidence="3 4">KK2020170</strain>
    </source>
</reference>
<dbReference type="InterPro" id="IPR011990">
    <property type="entry name" value="TPR-like_helical_dom_sf"/>
</dbReference>
<organism evidence="3 4">
    <name type="scientific">Flavobacterium okayamense</name>
    <dbReference type="NCBI Taxonomy" id="2830782"/>
    <lineage>
        <taxon>Bacteria</taxon>
        <taxon>Pseudomonadati</taxon>
        <taxon>Bacteroidota</taxon>
        <taxon>Flavobacteriia</taxon>
        <taxon>Flavobacteriales</taxon>
        <taxon>Flavobacteriaceae</taxon>
        <taxon>Flavobacterium</taxon>
    </lineage>
</organism>
<gene>
    <name evidence="3" type="ORF">KK2020170_20490</name>
</gene>
<dbReference type="RefSeq" id="WP_221258273.1">
    <property type="nucleotide sequence ID" value="NZ_AP024749.1"/>
</dbReference>